<keyword evidence="2" id="KW-1185">Reference proteome</keyword>
<reference evidence="2" key="2">
    <citation type="submission" date="2015-01" db="EMBL/GenBank/DDBJ databases">
        <title>Evolutionary Origins and Diversification of the Mycorrhizal Mutualists.</title>
        <authorList>
            <consortium name="DOE Joint Genome Institute"/>
            <consortium name="Mycorrhizal Genomics Consortium"/>
            <person name="Kohler A."/>
            <person name="Kuo A."/>
            <person name="Nagy L.G."/>
            <person name="Floudas D."/>
            <person name="Copeland A."/>
            <person name="Barry K.W."/>
            <person name="Cichocki N."/>
            <person name="Veneault-Fourrey C."/>
            <person name="LaButti K."/>
            <person name="Lindquist E.A."/>
            <person name="Lipzen A."/>
            <person name="Lundell T."/>
            <person name="Morin E."/>
            <person name="Murat C."/>
            <person name="Riley R."/>
            <person name="Ohm R."/>
            <person name="Sun H."/>
            <person name="Tunlid A."/>
            <person name="Henrissat B."/>
            <person name="Grigoriev I.V."/>
            <person name="Hibbett D.S."/>
            <person name="Martin F."/>
        </authorList>
    </citation>
    <scope>NUCLEOTIDE SEQUENCE [LARGE SCALE GENOMIC DNA]</scope>
    <source>
        <strain evidence="2">UH-Slu-Lm8-n1</strain>
    </source>
</reference>
<accession>A0A0D0B0S6</accession>
<protein>
    <submittedName>
        <fullName evidence="1">Uncharacterized protein</fullName>
    </submittedName>
</protein>
<dbReference type="EMBL" id="KN835208">
    <property type="protein sequence ID" value="KIK43624.1"/>
    <property type="molecule type" value="Genomic_DNA"/>
</dbReference>
<evidence type="ECO:0000313" key="1">
    <source>
        <dbReference type="EMBL" id="KIK43624.1"/>
    </source>
</evidence>
<dbReference type="HOGENOM" id="CLU_2401145_0_0_1"/>
<organism evidence="1 2">
    <name type="scientific">Suillus luteus UH-Slu-Lm8-n1</name>
    <dbReference type="NCBI Taxonomy" id="930992"/>
    <lineage>
        <taxon>Eukaryota</taxon>
        <taxon>Fungi</taxon>
        <taxon>Dikarya</taxon>
        <taxon>Basidiomycota</taxon>
        <taxon>Agaricomycotina</taxon>
        <taxon>Agaricomycetes</taxon>
        <taxon>Agaricomycetidae</taxon>
        <taxon>Boletales</taxon>
        <taxon>Suillineae</taxon>
        <taxon>Suillaceae</taxon>
        <taxon>Suillus</taxon>
    </lineage>
</organism>
<dbReference type="Proteomes" id="UP000054485">
    <property type="component" value="Unassembled WGS sequence"/>
</dbReference>
<dbReference type="AlphaFoldDB" id="A0A0D0B0S6"/>
<gene>
    <name evidence="1" type="ORF">CY34DRAFT_803610</name>
</gene>
<name>A0A0D0B0S6_9AGAM</name>
<evidence type="ECO:0000313" key="2">
    <source>
        <dbReference type="Proteomes" id="UP000054485"/>
    </source>
</evidence>
<sequence>MDCCSAPEFRRISLVQPFPMAGIICRRYLNVQVYDEADHQDVNPPGGPSGIARVIIQGNINDAACDQNQPRSPLSTTYLADQYLPPAKQCSCL</sequence>
<dbReference type="InParanoid" id="A0A0D0B0S6"/>
<reference evidence="1 2" key="1">
    <citation type="submission" date="2014-04" db="EMBL/GenBank/DDBJ databases">
        <authorList>
            <consortium name="DOE Joint Genome Institute"/>
            <person name="Kuo A."/>
            <person name="Ruytinx J."/>
            <person name="Rineau F."/>
            <person name="Colpaert J."/>
            <person name="Kohler A."/>
            <person name="Nagy L.G."/>
            <person name="Floudas D."/>
            <person name="Copeland A."/>
            <person name="Barry K.W."/>
            <person name="Cichocki N."/>
            <person name="Veneault-Fourrey C."/>
            <person name="LaButti K."/>
            <person name="Lindquist E.A."/>
            <person name="Lipzen A."/>
            <person name="Lundell T."/>
            <person name="Morin E."/>
            <person name="Murat C."/>
            <person name="Sun H."/>
            <person name="Tunlid A."/>
            <person name="Henrissat B."/>
            <person name="Grigoriev I.V."/>
            <person name="Hibbett D.S."/>
            <person name="Martin F."/>
            <person name="Nordberg H.P."/>
            <person name="Cantor M.N."/>
            <person name="Hua S.X."/>
        </authorList>
    </citation>
    <scope>NUCLEOTIDE SEQUENCE [LARGE SCALE GENOMIC DNA]</scope>
    <source>
        <strain evidence="1 2">UH-Slu-Lm8-n1</strain>
    </source>
</reference>
<proteinExistence type="predicted"/>